<evidence type="ECO:0000313" key="3">
    <source>
        <dbReference type="Proteomes" id="UP000004416"/>
    </source>
</evidence>
<comment type="caution">
    <text evidence="2">The sequence shown here is derived from an EMBL/GenBank/DDBJ whole genome shotgun (WGS) entry which is preliminary data.</text>
</comment>
<evidence type="ECO:0000256" key="1">
    <source>
        <dbReference type="SAM" id="MobiDB-lite"/>
    </source>
</evidence>
<dbReference type="AlphaFoldDB" id="G9XHA8"/>
<name>G9XHA8_DESHA</name>
<dbReference type="Proteomes" id="UP000004416">
    <property type="component" value="Unassembled WGS sequence"/>
</dbReference>
<reference evidence="2 3" key="1">
    <citation type="submission" date="2011-08" db="EMBL/GenBank/DDBJ databases">
        <authorList>
            <person name="Weinstock G."/>
            <person name="Sodergren E."/>
            <person name="Clifton S."/>
            <person name="Fulton L."/>
            <person name="Fulton B."/>
            <person name="Courtney L."/>
            <person name="Fronick C."/>
            <person name="Harrison M."/>
            <person name="Strong C."/>
            <person name="Farmer C."/>
            <person name="Delahaunty K."/>
            <person name="Markovic C."/>
            <person name="Hall O."/>
            <person name="Minx P."/>
            <person name="Tomlinson C."/>
            <person name="Mitreva M."/>
            <person name="Hou S."/>
            <person name="Chen J."/>
            <person name="Wollam A."/>
            <person name="Pepin K.H."/>
            <person name="Johnson M."/>
            <person name="Bhonagiri V."/>
            <person name="Zhang X."/>
            <person name="Suruliraj S."/>
            <person name="Warren W."/>
            <person name="Chinwalla A."/>
            <person name="Mardis E.R."/>
            <person name="Wilson R.K."/>
        </authorList>
    </citation>
    <scope>NUCLEOTIDE SEQUENCE [LARGE SCALE GENOMIC DNA]</scope>
    <source>
        <strain evidence="2 3">DP7</strain>
    </source>
</reference>
<proteinExistence type="predicted"/>
<dbReference type="PATRIC" id="fig|537010.4.peg.312"/>
<dbReference type="EMBL" id="AFZX01000010">
    <property type="protein sequence ID" value="EHL08910.1"/>
    <property type="molecule type" value="Genomic_DNA"/>
</dbReference>
<sequence length="70" mass="8049">MRGMSMQVPACYRSFGLKSLSMENTLLTDETFSDGKRMDKNASSFKESIERSPNPKKHRKYKAPFLGTRE</sequence>
<evidence type="ECO:0000313" key="2">
    <source>
        <dbReference type="EMBL" id="EHL08910.1"/>
    </source>
</evidence>
<protein>
    <submittedName>
        <fullName evidence="2">Uncharacterized protein</fullName>
    </submittedName>
</protein>
<feature type="region of interest" description="Disordered" evidence="1">
    <location>
        <begin position="32"/>
        <end position="70"/>
    </location>
</feature>
<accession>G9XHA8</accession>
<dbReference type="HOGENOM" id="CLU_2842605_0_0_9"/>
<organism evidence="2 3">
    <name type="scientific">Desulfitobacterium hafniense DP7</name>
    <dbReference type="NCBI Taxonomy" id="537010"/>
    <lineage>
        <taxon>Bacteria</taxon>
        <taxon>Bacillati</taxon>
        <taxon>Bacillota</taxon>
        <taxon>Clostridia</taxon>
        <taxon>Eubacteriales</taxon>
        <taxon>Desulfitobacteriaceae</taxon>
        <taxon>Desulfitobacterium</taxon>
    </lineage>
</organism>
<gene>
    <name evidence="2" type="ORF">HMPREF0322_00331</name>
</gene>